<dbReference type="STRING" id="1144275.COCOR_00479"/>
<dbReference type="RefSeq" id="WP_014393331.1">
    <property type="nucleotide sequence ID" value="NC_017030.1"/>
</dbReference>
<accession>H8N186</accession>
<evidence type="ECO:0000313" key="1">
    <source>
        <dbReference type="EMBL" id="AFE03514.1"/>
    </source>
</evidence>
<proteinExistence type="predicted"/>
<organism evidence="1 2">
    <name type="scientific">Corallococcus coralloides (strain ATCC 25202 / DSM 2259 / NBRC 100086 / M2)</name>
    <name type="common">Myxococcus coralloides</name>
    <dbReference type="NCBI Taxonomy" id="1144275"/>
    <lineage>
        <taxon>Bacteria</taxon>
        <taxon>Pseudomonadati</taxon>
        <taxon>Myxococcota</taxon>
        <taxon>Myxococcia</taxon>
        <taxon>Myxococcales</taxon>
        <taxon>Cystobacterineae</taxon>
        <taxon>Myxococcaceae</taxon>
        <taxon>Corallococcus</taxon>
    </lineage>
</organism>
<keyword evidence="1" id="KW-0449">Lipoprotein</keyword>
<dbReference type="EMBL" id="CP003389">
    <property type="protein sequence ID" value="AFE03514.1"/>
    <property type="molecule type" value="Genomic_DNA"/>
</dbReference>
<dbReference type="Proteomes" id="UP000007587">
    <property type="component" value="Chromosome"/>
</dbReference>
<gene>
    <name evidence="1" type="ordered locus">COCOR_00479</name>
</gene>
<sequence>MTRSPLFIVALCGVLSGCSLFGYHRYTRPPRAPAEEAARVRFPAPGEGAMKLDGPALAALQVALSDFLPPGAKASGPNEALARCLSRQDTYDVTVVKQDDLHFVFFTARLDRCGVPPEPVVLDIDAAYAVDVQGRIVDVN</sequence>
<dbReference type="AlphaFoldDB" id="H8N186"/>
<name>H8N186_CORCM</name>
<evidence type="ECO:0000313" key="2">
    <source>
        <dbReference type="Proteomes" id="UP000007587"/>
    </source>
</evidence>
<dbReference type="OrthoDB" id="5514263at2"/>
<keyword evidence="2" id="KW-1185">Reference proteome</keyword>
<dbReference type="PROSITE" id="PS51257">
    <property type="entry name" value="PROKAR_LIPOPROTEIN"/>
    <property type="match status" value="1"/>
</dbReference>
<dbReference type="HOGENOM" id="CLU_147976_0_0_7"/>
<dbReference type="InParanoid" id="H8N186"/>
<reference evidence="1 2" key="1">
    <citation type="journal article" date="2012" name="J. Bacteriol.">
        <title>Complete Genome Sequence of the Fruiting Myxobacterium Corallococcus coralloides DSM 2259.</title>
        <authorList>
            <person name="Huntley S."/>
            <person name="Zhang Y."/>
            <person name="Treuner-Lange A."/>
            <person name="Kneip S."/>
            <person name="Sensen C.W."/>
            <person name="Sogaard-Andersen L."/>
        </authorList>
    </citation>
    <scope>NUCLEOTIDE SEQUENCE [LARGE SCALE GENOMIC DNA]</scope>
    <source>
        <strain evidence="2">ATCC 25202 / DSM 2259 / NBRC 100086 / M2</strain>
    </source>
</reference>
<reference evidence="2" key="2">
    <citation type="submission" date="2012-03" db="EMBL/GenBank/DDBJ databases">
        <title>Genome sequence of the fruiting myxobacterium Corallococcus coralloides DSM 2259.</title>
        <authorList>
            <person name="Huntley S."/>
            <person name="Zhang Y."/>
            <person name="Treuner-Lange A."/>
            <person name="Sensen C.W."/>
            <person name="Sogaard-Andersen L."/>
        </authorList>
    </citation>
    <scope>NUCLEOTIDE SEQUENCE [LARGE SCALE GENOMIC DNA]</scope>
    <source>
        <strain evidence="2">ATCC 25202 / DSM 2259 / NBRC 100086 / M2</strain>
    </source>
</reference>
<protein>
    <submittedName>
        <fullName evidence="1">Putative lipoprotein</fullName>
    </submittedName>
</protein>
<dbReference type="KEGG" id="ccx:COCOR_00479"/>